<sequence length="452" mass="49942">MTNTTKFKVAICGAGIGGLTTAVALSKCPEIEVEVFEAASQLGEVGAGVGIFPRPWEVIRLLDLEEELLKHSEAKRTDGLNTMFTYRKSDQAEGLEFFDLKMKGNLMAFHRADFQKVLLNRLPAACRIHCSKRLKSYTQNGLSSGPNSIELFFEDGSSSTCDVLLGADGLKSAVRKSWVAEQTGSGLGVDGILDLADPVWSGTTAYRALIPAEKLRVRAPQHRSLTQFTKFLGKNGFVITYPISHGKLINFAAFTARHDLENSKFDGPWMCPVNKSEFAPYFEHWEPDVQELFEVVDTALRWAVHVTRPLPSFVSRNVALLGDAAHAMTPHQGSGAGQALEDAYTLATLLSHPSVTRSTIHTALTVYDEIRRPASQEAATRTRLSGRYITFADDLSSSFWQKGRAEQLEELRAIGMAVEKNWVWAWTTSVQDDVERALIRLEESLTASRSSL</sequence>
<name>A0ACD3AGD8_9AGAR</name>
<protein>
    <submittedName>
        <fullName evidence="1">FAD/NAD(P)-binding domain-containing protein</fullName>
    </submittedName>
</protein>
<evidence type="ECO:0000313" key="2">
    <source>
        <dbReference type="Proteomes" id="UP000308600"/>
    </source>
</evidence>
<dbReference type="EMBL" id="ML208454">
    <property type="protein sequence ID" value="TFK64958.1"/>
    <property type="molecule type" value="Genomic_DNA"/>
</dbReference>
<accession>A0ACD3AGD8</accession>
<keyword evidence="2" id="KW-1185">Reference proteome</keyword>
<evidence type="ECO:0000313" key="1">
    <source>
        <dbReference type="EMBL" id="TFK64958.1"/>
    </source>
</evidence>
<proteinExistence type="predicted"/>
<organism evidence="1 2">
    <name type="scientific">Pluteus cervinus</name>
    <dbReference type="NCBI Taxonomy" id="181527"/>
    <lineage>
        <taxon>Eukaryota</taxon>
        <taxon>Fungi</taxon>
        <taxon>Dikarya</taxon>
        <taxon>Basidiomycota</taxon>
        <taxon>Agaricomycotina</taxon>
        <taxon>Agaricomycetes</taxon>
        <taxon>Agaricomycetidae</taxon>
        <taxon>Agaricales</taxon>
        <taxon>Pluteineae</taxon>
        <taxon>Pluteaceae</taxon>
        <taxon>Pluteus</taxon>
    </lineage>
</organism>
<reference evidence="1 2" key="1">
    <citation type="journal article" date="2019" name="Nat. Ecol. Evol.">
        <title>Megaphylogeny resolves global patterns of mushroom evolution.</title>
        <authorList>
            <person name="Varga T."/>
            <person name="Krizsan K."/>
            <person name="Foldi C."/>
            <person name="Dima B."/>
            <person name="Sanchez-Garcia M."/>
            <person name="Sanchez-Ramirez S."/>
            <person name="Szollosi G.J."/>
            <person name="Szarkandi J.G."/>
            <person name="Papp V."/>
            <person name="Albert L."/>
            <person name="Andreopoulos W."/>
            <person name="Angelini C."/>
            <person name="Antonin V."/>
            <person name="Barry K.W."/>
            <person name="Bougher N.L."/>
            <person name="Buchanan P."/>
            <person name="Buyck B."/>
            <person name="Bense V."/>
            <person name="Catcheside P."/>
            <person name="Chovatia M."/>
            <person name="Cooper J."/>
            <person name="Damon W."/>
            <person name="Desjardin D."/>
            <person name="Finy P."/>
            <person name="Geml J."/>
            <person name="Haridas S."/>
            <person name="Hughes K."/>
            <person name="Justo A."/>
            <person name="Karasinski D."/>
            <person name="Kautmanova I."/>
            <person name="Kiss B."/>
            <person name="Kocsube S."/>
            <person name="Kotiranta H."/>
            <person name="LaButti K.M."/>
            <person name="Lechner B.E."/>
            <person name="Liimatainen K."/>
            <person name="Lipzen A."/>
            <person name="Lukacs Z."/>
            <person name="Mihaltcheva S."/>
            <person name="Morgado L.N."/>
            <person name="Niskanen T."/>
            <person name="Noordeloos M.E."/>
            <person name="Ohm R.A."/>
            <person name="Ortiz-Santana B."/>
            <person name="Ovrebo C."/>
            <person name="Racz N."/>
            <person name="Riley R."/>
            <person name="Savchenko A."/>
            <person name="Shiryaev A."/>
            <person name="Soop K."/>
            <person name="Spirin V."/>
            <person name="Szebenyi C."/>
            <person name="Tomsovsky M."/>
            <person name="Tulloss R.E."/>
            <person name="Uehling J."/>
            <person name="Grigoriev I.V."/>
            <person name="Vagvolgyi C."/>
            <person name="Papp T."/>
            <person name="Martin F.M."/>
            <person name="Miettinen O."/>
            <person name="Hibbett D.S."/>
            <person name="Nagy L.G."/>
        </authorList>
    </citation>
    <scope>NUCLEOTIDE SEQUENCE [LARGE SCALE GENOMIC DNA]</scope>
    <source>
        <strain evidence="1 2">NL-1719</strain>
    </source>
</reference>
<dbReference type="Proteomes" id="UP000308600">
    <property type="component" value="Unassembled WGS sequence"/>
</dbReference>
<gene>
    <name evidence="1" type="ORF">BDN72DRAFT_962889</name>
</gene>